<keyword evidence="2" id="KW-0732">Signal</keyword>
<gene>
    <name evidence="3" type="ORF">A2Y62_00700</name>
</gene>
<comment type="caution">
    <text evidence="3">The sequence shown here is derived from an EMBL/GenBank/DDBJ whole genome shotgun (WGS) entry which is preliminary data.</text>
</comment>
<feature type="chain" id="PRO_5009522025" description="DUF5667 domain-containing protein" evidence="2">
    <location>
        <begin position="20"/>
        <end position="216"/>
    </location>
</feature>
<keyword evidence="1" id="KW-0175">Coiled coil</keyword>
<dbReference type="EMBL" id="MFGW01000124">
    <property type="protein sequence ID" value="OGF64975.1"/>
    <property type="molecule type" value="Genomic_DNA"/>
</dbReference>
<dbReference type="AlphaFoldDB" id="A0A1F5VNI6"/>
<dbReference type="Proteomes" id="UP000178943">
    <property type="component" value="Unassembled WGS sequence"/>
</dbReference>
<sequence>MKLITFSIFILFISFFAYAQTEETPPPEGTNEVISIESPPDYSNVTIGEIQKKEQDIGNLLDQINNKIFKASASPSARAKRALADELKQLQENLQNEMKEYADMIASYNAKIATTLIHAIPPTENPATLNEIELKNKEKELVDLANRINQNVAMANRETTEEGKKSYIDQIDQLKNQFQTKKAQYFMLVKEYNKQILESMQLNKEEEQSQKNTTTQ</sequence>
<feature type="coiled-coil region" evidence="1">
    <location>
        <begin position="77"/>
        <end position="111"/>
    </location>
</feature>
<evidence type="ECO:0008006" key="5">
    <source>
        <dbReference type="Google" id="ProtNLM"/>
    </source>
</evidence>
<proteinExistence type="predicted"/>
<evidence type="ECO:0000313" key="4">
    <source>
        <dbReference type="Proteomes" id="UP000178943"/>
    </source>
</evidence>
<feature type="coiled-coil region" evidence="1">
    <location>
        <begin position="157"/>
        <end position="184"/>
    </location>
</feature>
<accession>A0A1F5VNI6</accession>
<organism evidence="3 4">
    <name type="scientific">Candidatus Fischerbacteria bacterium RBG_13_37_8</name>
    <dbReference type="NCBI Taxonomy" id="1817863"/>
    <lineage>
        <taxon>Bacteria</taxon>
        <taxon>Candidatus Fischeribacteriota</taxon>
    </lineage>
</organism>
<evidence type="ECO:0000256" key="1">
    <source>
        <dbReference type="SAM" id="Coils"/>
    </source>
</evidence>
<feature type="signal peptide" evidence="2">
    <location>
        <begin position="1"/>
        <end position="19"/>
    </location>
</feature>
<name>A0A1F5VNI6_9BACT</name>
<protein>
    <recommendedName>
        <fullName evidence="5">DUF5667 domain-containing protein</fullName>
    </recommendedName>
</protein>
<reference evidence="3 4" key="1">
    <citation type="journal article" date="2016" name="Nat. Commun.">
        <title>Thousands of microbial genomes shed light on interconnected biogeochemical processes in an aquifer system.</title>
        <authorList>
            <person name="Anantharaman K."/>
            <person name="Brown C.T."/>
            <person name="Hug L.A."/>
            <person name="Sharon I."/>
            <person name="Castelle C.J."/>
            <person name="Probst A.J."/>
            <person name="Thomas B.C."/>
            <person name="Singh A."/>
            <person name="Wilkins M.J."/>
            <person name="Karaoz U."/>
            <person name="Brodie E.L."/>
            <person name="Williams K.H."/>
            <person name="Hubbard S.S."/>
            <person name="Banfield J.F."/>
        </authorList>
    </citation>
    <scope>NUCLEOTIDE SEQUENCE [LARGE SCALE GENOMIC DNA]</scope>
</reference>
<evidence type="ECO:0000313" key="3">
    <source>
        <dbReference type="EMBL" id="OGF64975.1"/>
    </source>
</evidence>
<evidence type="ECO:0000256" key="2">
    <source>
        <dbReference type="SAM" id="SignalP"/>
    </source>
</evidence>